<dbReference type="STRING" id="55544.A0A4D9EV48"/>
<evidence type="ECO:0000256" key="2">
    <source>
        <dbReference type="ARBA" id="ARBA00007363"/>
    </source>
</evidence>
<keyword evidence="3 6" id="KW-0812">Transmembrane</keyword>
<reference evidence="7 8" key="2">
    <citation type="submission" date="2019-04" db="EMBL/GenBank/DDBJ databases">
        <title>The genome sequence of big-headed turtle.</title>
        <authorList>
            <person name="Gong S."/>
        </authorList>
    </citation>
    <scope>NUCLEOTIDE SEQUENCE [LARGE SCALE GENOMIC DNA]</scope>
    <source>
        <strain evidence="7">DO16091913</strain>
        <tissue evidence="7">Muscle</tissue>
    </source>
</reference>
<keyword evidence="4 6" id="KW-1133">Transmembrane helix</keyword>
<feature type="transmembrane region" description="Helical" evidence="6">
    <location>
        <begin position="105"/>
        <end position="124"/>
    </location>
</feature>
<gene>
    <name evidence="7" type="ORF">DR999_PMT02186</name>
</gene>
<dbReference type="InterPro" id="IPR009432">
    <property type="entry name" value="DUF1075"/>
</dbReference>
<comment type="similarity">
    <text evidence="2">Belongs to the UPF0389 family.</text>
</comment>
<reference evidence="7 8" key="1">
    <citation type="submission" date="2019-04" db="EMBL/GenBank/DDBJ databases">
        <title>Draft genome of the big-headed turtle Platysternon megacephalum.</title>
        <authorList>
            <person name="Gong S."/>
        </authorList>
    </citation>
    <scope>NUCLEOTIDE SEQUENCE [LARGE SCALE GENOMIC DNA]</scope>
    <source>
        <strain evidence="7">DO16091913</strain>
        <tissue evidence="7">Muscle</tissue>
    </source>
</reference>
<proteinExistence type="inferred from homology"/>
<keyword evidence="5 6" id="KW-0472">Membrane</keyword>
<dbReference type="Pfam" id="PF06388">
    <property type="entry name" value="DUF1075"/>
    <property type="match status" value="1"/>
</dbReference>
<protein>
    <submittedName>
        <fullName evidence="7">Sushi domain-containing protein 2-like</fullName>
    </submittedName>
</protein>
<dbReference type="AlphaFoldDB" id="A0A4D9EV48"/>
<evidence type="ECO:0000256" key="5">
    <source>
        <dbReference type="ARBA" id="ARBA00023136"/>
    </source>
</evidence>
<evidence type="ECO:0000313" key="8">
    <source>
        <dbReference type="Proteomes" id="UP000297703"/>
    </source>
</evidence>
<dbReference type="GO" id="GO:0016020">
    <property type="term" value="C:membrane"/>
    <property type="evidence" value="ECO:0007669"/>
    <property type="project" value="UniProtKB-SubCell"/>
</dbReference>
<dbReference type="PANTHER" id="PTHR13674">
    <property type="entry name" value="GROWTH AND TRANSFORMATION-DEPENDENT PROTEIN"/>
    <property type="match status" value="1"/>
</dbReference>
<organism evidence="7 8">
    <name type="scientific">Platysternon megacephalum</name>
    <name type="common">big-headed turtle</name>
    <dbReference type="NCBI Taxonomy" id="55544"/>
    <lineage>
        <taxon>Eukaryota</taxon>
        <taxon>Metazoa</taxon>
        <taxon>Chordata</taxon>
        <taxon>Craniata</taxon>
        <taxon>Vertebrata</taxon>
        <taxon>Euteleostomi</taxon>
        <taxon>Archelosauria</taxon>
        <taxon>Testudinata</taxon>
        <taxon>Testudines</taxon>
        <taxon>Cryptodira</taxon>
        <taxon>Durocryptodira</taxon>
        <taxon>Testudinoidea</taxon>
        <taxon>Platysternidae</taxon>
        <taxon>Platysternon</taxon>
    </lineage>
</organism>
<evidence type="ECO:0000256" key="1">
    <source>
        <dbReference type="ARBA" id="ARBA00004167"/>
    </source>
</evidence>
<evidence type="ECO:0000256" key="6">
    <source>
        <dbReference type="SAM" id="Phobius"/>
    </source>
</evidence>
<comment type="caution">
    <text evidence="7">The sequence shown here is derived from an EMBL/GenBank/DDBJ whole genome shotgun (WGS) entry which is preliminary data.</text>
</comment>
<dbReference type="OrthoDB" id="8193498at2759"/>
<dbReference type="EMBL" id="QXTE01000011">
    <property type="protein sequence ID" value="TFK14376.1"/>
    <property type="molecule type" value="Genomic_DNA"/>
</dbReference>
<accession>A0A4D9EV48</accession>
<comment type="subcellular location">
    <subcellularLocation>
        <location evidence="1">Membrane</location>
        <topology evidence="1">Single-pass membrane protein</topology>
    </subcellularLocation>
</comment>
<name>A0A4D9EV48_9SAUR</name>
<keyword evidence="8" id="KW-1185">Reference proteome</keyword>
<dbReference type="PANTHER" id="PTHR13674:SF3">
    <property type="entry name" value="PROTEIN FAM162B"/>
    <property type="match status" value="1"/>
</dbReference>
<evidence type="ECO:0000256" key="3">
    <source>
        <dbReference type="ARBA" id="ARBA00022692"/>
    </source>
</evidence>
<sequence>MLAAAGSRVCLGRLLAEGQLHAPLLQPVARGIAATTASCSSAHNRSPGATSSAKKMYKVPGSYKPSNFDKKILMWTGRFKTEEEIPSRIPPEMLDIARNKARVKACYLMIGLTIIACFAVIASARRAEHHESLTSWNLAKKAKWREEAAISAEFKTK</sequence>
<dbReference type="Proteomes" id="UP000297703">
    <property type="component" value="Unassembled WGS sequence"/>
</dbReference>
<evidence type="ECO:0000256" key="4">
    <source>
        <dbReference type="ARBA" id="ARBA00022989"/>
    </source>
</evidence>
<evidence type="ECO:0000313" key="7">
    <source>
        <dbReference type="EMBL" id="TFK14376.1"/>
    </source>
</evidence>